<evidence type="ECO:0000256" key="3">
    <source>
        <dbReference type="ARBA" id="ARBA00022989"/>
    </source>
</evidence>
<keyword evidence="3 5" id="KW-1133">Transmembrane helix</keyword>
<feature type="transmembrane region" description="Helical" evidence="5">
    <location>
        <begin position="20"/>
        <end position="41"/>
    </location>
</feature>
<dbReference type="InterPro" id="IPR006214">
    <property type="entry name" value="Bax_inhibitor_1-related"/>
</dbReference>
<proteinExistence type="predicted"/>
<organism evidence="6">
    <name type="scientific">viral metagenome</name>
    <dbReference type="NCBI Taxonomy" id="1070528"/>
    <lineage>
        <taxon>unclassified sequences</taxon>
        <taxon>metagenomes</taxon>
        <taxon>organismal metagenomes</taxon>
    </lineage>
</organism>
<feature type="transmembrane region" description="Helical" evidence="5">
    <location>
        <begin position="176"/>
        <end position="196"/>
    </location>
</feature>
<keyword evidence="4 5" id="KW-0472">Membrane</keyword>
<protein>
    <recommendedName>
        <fullName evidence="7">Inhibitor of apoptosis-promoting Bax1</fullName>
    </recommendedName>
</protein>
<evidence type="ECO:0000256" key="5">
    <source>
        <dbReference type="SAM" id="Phobius"/>
    </source>
</evidence>
<feature type="transmembrane region" description="Helical" evidence="5">
    <location>
        <begin position="61"/>
        <end position="79"/>
    </location>
</feature>
<feature type="transmembrane region" description="Helical" evidence="5">
    <location>
        <begin position="117"/>
        <end position="140"/>
    </location>
</feature>
<reference evidence="6" key="1">
    <citation type="journal article" date="2020" name="Nature">
        <title>Giant virus diversity and host interactions through global metagenomics.</title>
        <authorList>
            <person name="Schulz F."/>
            <person name="Roux S."/>
            <person name="Paez-Espino D."/>
            <person name="Jungbluth S."/>
            <person name="Walsh D.A."/>
            <person name="Denef V.J."/>
            <person name="McMahon K.D."/>
            <person name="Konstantinidis K.T."/>
            <person name="Eloe-Fadrosh E.A."/>
            <person name="Kyrpides N.C."/>
            <person name="Woyke T."/>
        </authorList>
    </citation>
    <scope>NUCLEOTIDE SEQUENCE</scope>
    <source>
        <strain evidence="6">GVMAG-M-3300020523-10</strain>
    </source>
</reference>
<dbReference type="Pfam" id="PF01027">
    <property type="entry name" value="Bax1-I"/>
    <property type="match status" value="1"/>
</dbReference>
<name>A0A6C0CAD5_9ZZZZ</name>
<feature type="transmembrane region" description="Helical" evidence="5">
    <location>
        <begin position="85"/>
        <end position="105"/>
    </location>
</feature>
<evidence type="ECO:0000256" key="4">
    <source>
        <dbReference type="ARBA" id="ARBA00023136"/>
    </source>
</evidence>
<dbReference type="EMBL" id="MN739379">
    <property type="protein sequence ID" value="QHT01686.1"/>
    <property type="molecule type" value="Genomic_DNA"/>
</dbReference>
<evidence type="ECO:0000256" key="1">
    <source>
        <dbReference type="ARBA" id="ARBA00004141"/>
    </source>
</evidence>
<evidence type="ECO:0000313" key="6">
    <source>
        <dbReference type="EMBL" id="QHT01686.1"/>
    </source>
</evidence>
<dbReference type="GO" id="GO:0016020">
    <property type="term" value="C:membrane"/>
    <property type="evidence" value="ECO:0007669"/>
    <property type="project" value="UniProtKB-SubCell"/>
</dbReference>
<feature type="transmembrane region" description="Helical" evidence="5">
    <location>
        <begin position="216"/>
        <end position="233"/>
    </location>
</feature>
<evidence type="ECO:0000256" key="2">
    <source>
        <dbReference type="ARBA" id="ARBA00022692"/>
    </source>
</evidence>
<feature type="transmembrane region" description="Helical" evidence="5">
    <location>
        <begin position="146"/>
        <end position="169"/>
    </location>
</feature>
<comment type="subcellular location">
    <subcellularLocation>
        <location evidence="1">Membrane</location>
        <topology evidence="1">Multi-pass membrane protein</topology>
    </subcellularLocation>
</comment>
<accession>A0A6C0CAD5</accession>
<dbReference type="AlphaFoldDB" id="A0A6C0CAD5"/>
<keyword evidence="2 5" id="KW-0812">Transmembrane</keyword>
<evidence type="ECO:0008006" key="7">
    <source>
        <dbReference type="Google" id="ProtNLM"/>
    </source>
</evidence>
<sequence>MKYNKKIVKTDFSQLFKLLYVKKFFFMLILINLLIQVAITYYVHINFNRVELTKEDKVRRLLIIGSHILSFVFIIILDVVPMPNWLKFILFSLFSVTMGIILEDIKPYVDEEIIRTAFIGSISIFVLLFSFALALIASTIQLPYKISIGLFFALLVLLISSIIQYFIYLSSILKKTLLGFTLLLFSLYVVYATNIIVQCDYGGDFITASMDYYLELFNICVALLYDISMKLFYSIKNVVKKDVS</sequence>